<reference evidence="9" key="1">
    <citation type="journal article" date="2019" name="PLoS Negl. Trop. Dis.">
        <title>Revisiting the worldwide diversity of Leptospira species in the environment.</title>
        <authorList>
            <person name="Vincent A.T."/>
            <person name="Schiettekatte O."/>
            <person name="Bourhy P."/>
            <person name="Veyrier F.J."/>
            <person name="Picardeau M."/>
        </authorList>
    </citation>
    <scope>NUCLEOTIDE SEQUENCE [LARGE SCALE GENOMIC DNA]</scope>
    <source>
        <strain evidence="9">201800277</strain>
    </source>
</reference>
<feature type="transmembrane region" description="Helical" evidence="8">
    <location>
        <begin position="96"/>
        <end position="116"/>
    </location>
</feature>
<keyword evidence="10" id="KW-1185">Reference proteome</keyword>
<dbReference type="GO" id="GO:0008324">
    <property type="term" value="F:monoatomic cation transmembrane transporter activity"/>
    <property type="evidence" value="ECO:0007669"/>
    <property type="project" value="InterPro"/>
</dbReference>
<keyword evidence="7 8" id="KW-0472">Membrane</keyword>
<dbReference type="EMBL" id="RQFP01000001">
    <property type="protein sequence ID" value="TGK96273.1"/>
    <property type="molecule type" value="Genomic_DNA"/>
</dbReference>
<dbReference type="GO" id="GO:0005886">
    <property type="term" value="C:plasma membrane"/>
    <property type="evidence" value="ECO:0007669"/>
    <property type="project" value="UniProtKB-SubCell"/>
</dbReference>
<dbReference type="Proteomes" id="UP000297891">
    <property type="component" value="Unassembled WGS sequence"/>
</dbReference>
<dbReference type="Pfam" id="PF02386">
    <property type="entry name" value="TrkH"/>
    <property type="match status" value="1"/>
</dbReference>
<evidence type="ECO:0000313" key="9">
    <source>
        <dbReference type="EMBL" id="TGK96273.1"/>
    </source>
</evidence>
<keyword evidence="5 8" id="KW-1133">Transmembrane helix</keyword>
<organism evidence="9 10">
    <name type="scientific">Leptospira brenneri</name>
    <dbReference type="NCBI Taxonomy" id="2023182"/>
    <lineage>
        <taxon>Bacteria</taxon>
        <taxon>Pseudomonadati</taxon>
        <taxon>Spirochaetota</taxon>
        <taxon>Spirochaetia</taxon>
        <taxon>Leptospirales</taxon>
        <taxon>Leptospiraceae</taxon>
        <taxon>Leptospira</taxon>
    </lineage>
</organism>
<feature type="transmembrane region" description="Helical" evidence="8">
    <location>
        <begin position="285"/>
        <end position="304"/>
    </location>
</feature>
<evidence type="ECO:0000313" key="10">
    <source>
        <dbReference type="Proteomes" id="UP000297891"/>
    </source>
</evidence>
<feature type="transmembrane region" description="Helical" evidence="8">
    <location>
        <begin position="316"/>
        <end position="337"/>
    </location>
</feature>
<feature type="transmembrane region" description="Helical" evidence="8">
    <location>
        <begin position="391"/>
        <end position="410"/>
    </location>
</feature>
<feature type="transmembrane region" description="Helical" evidence="8">
    <location>
        <begin position="445"/>
        <end position="464"/>
    </location>
</feature>
<evidence type="ECO:0000256" key="4">
    <source>
        <dbReference type="ARBA" id="ARBA00022692"/>
    </source>
</evidence>
<protein>
    <submittedName>
        <fullName evidence="9">Portal protein</fullName>
    </submittedName>
</protein>
<feature type="transmembrane region" description="Helical" evidence="8">
    <location>
        <begin position="66"/>
        <end position="84"/>
    </location>
</feature>
<accession>A0A2M9Y3W8</accession>
<dbReference type="PANTHER" id="PTHR32024">
    <property type="entry name" value="TRK SYSTEM POTASSIUM UPTAKE PROTEIN TRKG-RELATED"/>
    <property type="match status" value="1"/>
</dbReference>
<evidence type="ECO:0000256" key="8">
    <source>
        <dbReference type="SAM" id="Phobius"/>
    </source>
</evidence>
<dbReference type="RefSeq" id="WP_100789465.1">
    <property type="nucleotide sequence ID" value="NZ_NPDQ01000002.1"/>
</dbReference>
<feature type="transmembrane region" description="Helical" evidence="8">
    <location>
        <begin position="136"/>
        <end position="157"/>
    </location>
</feature>
<comment type="caution">
    <text evidence="9">The sequence shown here is derived from an EMBL/GenBank/DDBJ whole genome shotgun (WGS) entry which is preliminary data.</text>
</comment>
<keyword evidence="4 8" id="KW-0812">Transmembrane</keyword>
<feature type="transmembrane region" description="Helical" evidence="8">
    <location>
        <begin position="169"/>
        <end position="189"/>
    </location>
</feature>
<feature type="transmembrane region" description="Helical" evidence="8">
    <location>
        <begin position="349"/>
        <end position="371"/>
    </location>
</feature>
<name>A0A2M9Y3W8_9LEPT</name>
<dbReference type="AlphaFoldDB" id="A0A2M9Y3W8"/>
<keyword evidence="3" id="KW-1003">Cell membrane</keyword>
<evidence type="ECO:0000256" key="1">
    <source>
        <dbReference type="ARBA" id="ARBA00004651"/>
    </source>
</evidence>
<keyword evidence="6" id="KW-0406">Ion transport</keyword>
<dbReference type="InterPro" id="IPR003445">
    <property type="entry name" value="Cat_transpt"/>
</dbReference>
<dbReference type="OrthoDB" id="9810952at2"/>
<evidence type="ECO:0000256" key="2">
    <source>
        <dbReference type="ARBA" id="ARBA00022448"/>
    </source>
</evidence>
<keyword evidence="2" id="KW-0813">Transport</keyword>
<sequence>MKLKRSFVFLNRIFQYLQVQRFEIRKFYIEHFRPIGRTIYILFGFLSVTILILDFGFYYPETWKEYVTLSIRTLVSFFIFYESIHIIFTNKRWKEYVSLHKIELIILLMLGLEFIYEKNIVSILKSYHISGDDTTLIFLSANQVLFLFSNLAHFFRLSRKNDSKKLNPSIVFVSSFALIILLGVCFLHFPKSTNGGVRSIDLIFTTISATCVTGLSTVDLSSQFTLTGQLIVLLLIQVGGLGLMTLTSFFSIFLAGKVSVSDTMMIKDLLSEETMGRAKEILKQITVQTVVIESIGAVLLFYSFPENYSIAVSEKIYYSIFHSISAFCNAGFSLVPNGLMSESFQRSEGFLSVIMLLIIIGGLGFPVLFQIRTRLLNPFDFKFRWSVTSKLVFWTTGFLLSFGWISYYFLEQNFSLRGLTTSEQIFHSLFYSVTTRTAGFNTLDLNQMGLPITFISFFLMWVGASPVSTGGGIKTTTFAISLLNITNQIRGKEKMEISHRTIANSTIARASATIVLSLFVIFTAIFCLLLTENANFIDLCYEVVSAFGTVGLTRGLTPHLSDYGKINICIVMFVGRVGILTLLVALSKKVDHISYEYPQEYVVVG</sequence>
<gene>
    <name evidence="9" type="ORF">EHQ30_06610</name>
</gene>
<evidence type="ECO:0000256" key="7">
    <source>
        <dbReference type="ARBA" id="ARBA00023136"/>
    </source>
</evidence>
<feature type="transmembrane region" description="Helical" evidence="8">
    <location>
        <begin position="39"/>
        <end position="60"/>
    </location>
</feature>
<evidence type="ECO:0000256" key="5">
    <source>
        <dbReference type="ARBA" id="ARBA00022989"/>
    </source>
</evidence>
<evidence type="ECO:0000256" key="6">
    <source>
        <dbReference type="ARBA" id="ARBA00023065"/>
    </source>
</evidence>
<proteinExistence type="predicted"/>
<evidence type="ECO:0000256" key="3">
    <source>
        <dbReference type="ARBA" id="ARBA00022475"/>
    </source>
</evidence>
<feature type="transmembrane region" description="Helical" evidence="8">
    <location>
        <begin position="563"/>
        <end position="586"/>
    </location>
</feature>
<feature type="transmembrane region" description="Helical" evidence="8">
    <location>
        <begin position="230"/>
        <end position="255"/>
    </location>
</feature>
<dbReference type="PANTHER" id="PTHR32024:SF1">
    <property type="entry name" value="KTR SYSTEM POTASSIUM UPTAKE PROTEIN B"/>
    <property type="match status" value="1"/>
</dbReference>
<comment type="subcellular location">
    <subcellularLocation>
        <location evidence="1">Cell membrane</location>
        <topology evidence="1">Multi-pass membrane protein</topology>
    </subcellularLocation>
</comment>
<dbReference type="GO" id="GO:0030001">
    <property type="term" value="P:metal ion transport"/>
    <property type="evidence" value="ECO:0007669"/>
    <property type="project" value="UniProtKB-ARBA"/>
</dbReference>
<feature type="transmembrane region" description="Helical" evidence="8">
    <location>
        <begin position="507"/>
        <end position="531"/>
    </location>
</feature>